<accession>A0A7R8W355</accession>
<reference evidence="1" key="1">
    <citation type="submission" date="2020-11" db="EMBL/GenBank/DDBJ databases">
        <authorList>
            <person name="Tran Van P."/>
        </authorList>
    </citation>
    <scope>NUCLEOTIDE SEQUENCE</scope>
</reference>
<sequence length="278" mass="31373">MKRMNLRVDSSAVANQQRYLCEWFASWSEMQKDDFLPILLQETVAPAQDNLPKENGLVDLVAELGIKGRPPSLFKCQVKLFTEWFPKWSGKEKQEFLEKLRNIDSTFMEHYKEESDEPGSYLEKEEPFYYKLSFSSTPESEPEPEIDPDEERVREAVMDMKPSNNGDGLDSGNWEPEGPRPFEPGGGKSYHHLHSQQSIEQLLQQPGSVQLEDEGGDAYESDLVEEEKPDAVVDACDGETGVSEEDRGVILEEGFHRDSPAVVLALGGGIEEEVSEVL</sequence>
<organism evidence="1">
    <name type="scientific">Cyprideis torosa</name>
    <dbReference type="NCBI Taxonomy" id="163714"/>
    <lineage>
        <taxon>Eukaryota</taxon>
        <taxon>Metazoa</taxon>
        <taxon>Ecdysozoa</taxon>
        <taxon>Arthropoda</taxon>
        <taxon>Crustacea</taxon>
        <taxon>Oligostraca</taxon>
        <taxon>Ostracoda</taxon>
        <taxon>Podocopa</taxon>
        <taxon>Podocopida</taxon>
        <taxon>Cytherocopina</taxon>
        <taxon>Cytheroidea</taxon>
        <taxon>Cytherideidae</taxon>
        <taxon>Cyprideis</taxon>
    </lineage>
</organism>
<dbReference type="PANTHER" id="PTHR16260:SF3">
    <property type="entry name" value="CHROMOSOME 14 OPEN READING FRAME 119-LIKE-RELATED"/>
    <property type="match status" value="1"/>
</dbReference>
<dbReference type="InterPro" id="IPR028019">
    <property type="entry name" value="DUF4508"/>
</dbReference>
<proteinExistence type="predicted"/>
<name>A0A7R8W355_9CRUS</name>
<protein>
    <submittedName>
        <fullName evidence="1">Uncharacterized protein</fullName>
    </submittedName>
</protein>
<dbReference type="OrthoDB" id="6514241at2759"/>
<gene>
    <name evidence="1" type="ORF">CTOB1V02_LOCUS849</name>
</gene>
<evidence type="ECO:0000313" key="1">
    <source>
        <dbReference type="EMBL" id="CAD7222852.1"/>
    </source>
</evidence>
<dbReference type="PANTHER" id="PTHR16260">
    <property type="entry name" value="SIMILAR TO 1700123O20RIK PROTEIN"/>
    <property type="match status" value="1"/>
</dbReference>
<dbReference type="AlphaFoldDB" id="A0A7R8W355"/>
<dbReference type="Pfam" id="PF14969">
    <property type="entry name" value="DUF4508"/>
    <property type="match status" value="1"/>
</dbReference>
<dbReference type="EMBL" id="OB660113">
    <property type="protein sequence ID" value="CAD7222852.1"/>
    <property type="molecule type" value="Genomic_DNA"/>
</dbReference>